<dbReference type="EMBL" id="ML975303">
    <property type="protein sequence ID" value="KAF1834367.1"/>
    <property type="molecule type" value="Genomic_DNA"/>
</dbReference>
<feature type="transmembrane region" description="Helical" evidence="1">
    <location>
        <begin position="25"/>
        <end position="44"/>
    </location>
</feature>
<dbReference type="Proteomes" id="UP000800040">
    <property type="component" value="Unassembled WGS sequence"/>
</dbReference>
<evidence type="ECO:0000313" key="2">
    <source>
        <dbReference type="EMBL" id="KAF1834367.1"/>
    </source>
</evidence>
<keyword evidence="1" id="KW-1133">Transmembrane helix</keyword>
<feature type="transmembrane region" description="Helical" evidence="1">
    <location>
        <begin position="56"/>
        <end position="77"/>
    </location>
</feature>
<protein>
    <submittedName>
        <fullName evidence="2">Uncharacterized protein</fullName>
    </submittedName>
</protein>
<organism evidence="2 3">
    <name type="scientific">Decorospora gaudefroyi</name>
    <dbReference type="NCBI Taxonomy" id="184978"/>
    <lineage>
        <taxon>Eukaryota</taxon>
        <taxon>Fungi</taxon>
        <taxon>Dikarya</taxon>
        <taxon>Ascomycota</taxon>
        <taxon>Pezizomycotina</taxon>
        <taxon>Dothideomycetes</taxon>
        <taxon>Pleosporomycetidae</taxon>
        <taxon>Pleosporales</taxon>
        <taxon>Pleosporineae</taxon>
        <taxon>Pleosporaceae</taxon>
        <taxon>Decorospora</taxon>
    </lineage>
</organism>
<reference evidence="2" key="1">
    <citation type="submission" date="2020-01" db="EMBL/GenBank/DDBJ databases">
        <authorList>
            <consortium name="DOE Joint Genome Institute"/>
            <person name="Haridas S."/>
            <person name="Albert R."/>
            <person name="Binder M."/>
            <person name="Bloem J."/>
            <person name="Labutti K."/>
            <person name="Salamov A."/>
            <person name="Andreopoulos B."/>
            <person name="Baker S.E."/>
            <person name="Barry K."/>
            <person name="Bills G."/>
            <person name="Bluhm B.H."/>
            <person name="Cannon C."/>
            <person name="Castanera R."/>
            <person name="Culley D.E."/>
            <person name="Daum C."/>
            <person name="Ezra D."/>
            <person name="Gonzalez J.B."/>
            <person name="Henrissat B."/>
            <person name="Kuo A."/>
            <person name="Liang C."/>
            <person name="Lipzen A."/>
            <person name="Lutzoni F."/>
            <person name="Magnuson J."/>
            <person name="Mondo S."/>
            <person name="Nolan M."/>
            <person name="Ohm R."/>
            <person name="Pangilinan J."/>
            <person name="Park H.-J."/>
            <person name="Ramirez L."/>
            <person name="Alfaro M."/>
            <person name="Sun H."/>
            <person name="Tritt A."/>
            <person name="Yoshinaga Y."/>
            <person name="Zwiers L.-H."/>
            <person name="Turgeon B.G."/>
            <person name="Goodwin S.B."/>
            <person name="Spatafora J.W."/>
            <person name="Crous P.W."/>
            <person name="Grigoriev I.V."/>
        </authorList>
    </citation>
    <scope>NUCLEOTIDE SEQUENCE</scope>
    <source>
        <strain evidence="2">P77</strain>
    </source>
</reference>
<evidence type="ECO:0000256" key="1">
    <source>
        <dbReference type="SAM" id="Phobius"/>
    </source>
</evidence>
<evidence type="ECO:0000313" key="3">
    <source>
        <dbReference type="Proteomes" id="UP000800040"/>
    </source>
</evidence>
<feature type="transmembrane region" description="Helical" evidence="1">
    <location>
        <begin position="83"/>
        <end position="105"/>
    </location>
</feature>
<accession>A0A6A5KFM8</accession>
<name>A0A6A5KFM8_9PLEO</name>
<sequence>MRRRLFKVTPVFHSVWCRSGPKSGWATFTGSVQFKFFFFLFFLLRETEGEPVAGPVGPITILFHLFLFVFLLFFWWTAGRTGLFGPVLLLLCWSFGSVCVCMYLPSSQPYHRNLKTASSSTRIYARLQNSNCRRAERVPISFLTSFLAYVR</sequence>
<proteinExistence type="predicted"/>
<dbReference type="AlphaFoldDB" id="A0A6A5KFM8"/>
<keyword evidence="3" id="KW-1185">Reference proteome</keyword>
<gene>
    <name evidence="2" type="ORF">BDW02DRAFT_340104</name>
</gene>
<keyword evidence="1" id="KW-0472">Membrane</keyword>
<keyword evidence="1" id="KW-0812">Transmembrane</keyword>